<accession>A0A6Y1QRH7</accession>
<comment type="caution">
    <text evidence="1">The sequence shown here is derived from an EMBL/GenBank/DDBJ whole genome shotgun (WGS) entry which is preliminary data.</text>
</comment>
<sequence>MTIDKQALRERYSPKPAPECHICGAEMTIQRMSAGRITYGCTGSTYDDKGCHYAEGRSIADDHYEQSRVTVVDVSDPDVLALLDELESKQTFQQAFFRQSLMYDVVAEAYEEAKEQIAKDVEIKTRLCLESNSLFDRLRAAEKHIAELEARTVTLPDRKSEIFWPGDAYEFDSLGYVIAVKSAIHAAGIQIIEEGKTDGQ</sequence>
<protein>
    <submittedName>
        <fullName evidence="1">Ead/Ea22-like family protein</fullName>
    </submittedName>
</protein>
<reference evidence="1" key="2">
    <citation type="submission" date="2019-10" db="EMBL/GenBank/DDBJ databases">
        <authorList>
            <consortium name="NCBI Pathogen Detection Project"/>
        </authorList>
    </citation>
    <scope>NUCLEOTIDE SEQUENCE</scope>
    <source>
        <strain evidence="1">Salmonella enterica</strain>
    </source>
</reference>
<dbReference type="Pfam" id="PF13935">
    <property type="entry name" value="Ead_Ea22"/>
    <property type="match status" value="1"/>
</dbReference>
<evidence type="ECO:0000313" key="1">
    <source>
        <dbReference type="EMBL" id="HAB3965435.1"/>
    </source>
</evidence>
<organism evidence="1">
    <name type="scientific">Salmonella diarizonae</name>
    <dbReference type="NCBI Taxonomy" id="59204"/>
    <lineage>
        <taxon>Bacteria</taxon>
        <taxon>Pseudomonadati</taxon>
        <taxon>Pseudomonadota</taxon>
        <taxon>Gammaproteobacteria</taxon>
        <taxon>Enterobacterales</taxon>
        <taxon>Enterobacteriaceae</taxon>
        <taxon>Salmonella</taxon>
    </lineage>
</organism>
<name>A0A6Y1QRH7_SALDZ</name>
<dbReference type="AlphaFoldDB" id="A0A6Y1QRH7"/>
<gene>
    <name evidence="1" type="ORF">GBX62_15700</name>
</gene>
<proteinExistence type="predicted"/>
<dbReference type="InterPro" id="IPR025153">
    <property type="entry name" value="Ead_Ea22"/>
</dbReference>
<reference evidence="1" key="1">
    <citation type="journal article" date="2018" name="Genome Biol.">
        <title>SKESA: strategic k-mer extension for scrupulous assemblies.</title>
        <authorList>
            <person name="Souvorov A."/>
            <person name="Agarwala R."/>
            <person name="Lipman D.J."/>
        </authorList>
    </citation>
    <scope>NUCLEOTIDE SEQUENCE</scope>
    <source>
        <strain evidence="1">Salmonella enterica</strain>
    </source>
</reference>
<dbReference type="EMBL" id="DAAGOZ010000020">
    <property type="protein sequence ID" value="HAB3965435.1"/>
    <property type="molecule type" value="Genomic_DNA"/>
</dbReference>